<protein>
    <recommendedName>
        <fullName evidence="3">Maintenance of telomere capping protein 1</fullName>
    </recommendedName>
</protein>
<evidence type="ECO:0008006" key="3">
    <source>
        <dbReference type="Google" id="ProtNLM"/>
    </source>
</evidence>
<dbReference type="Proteomes" id="UP000663699">
    <property type="component" value="Chromosome 17"/>
</dbReference>
<evidence type="ECO:0000313" key="2">
    <source>
        <dbReference type="Proteomes" id="UP000663699"/>
    </source>
</evidence>
<reference evidence="1" key="1">
    <citation type="submission" date="2020-06" db="EMBL/GenBank/DDBJ databases">
        <title>Genomes of multiple members of Pneumocystis genus reveal paths to human pathogen Pneumocystis jirovecii.</title>
        <authorList>
            <person name="Cisse O.H."/>
            <person name="Ma L."/>
            <person name="Dekker J."/>
            <person name="Khil P."/>
            <person name="Jo J."/>
            <person name="Brenchley J."/>
            <person name="Blair R."/>
            <person name="Pahar B."/>
            <person name="Chabe M."/>
            <person name="Van Rompay K.A."/>
            <person name="Keesler R."/>
            <person name="Sukura A."/>
            <person name="Hirsch V."/>
            <person name="Kutty G."/>
            <person name="Liu Y."/>
            <person name="Peng L."/>
            <person name="Chen J."/>
            <person name="Song J."/>
            <person name="Weissenbacher-Lang C."/>
            <person name="Xu J."/>
            <person name="Upham N.S."/>
            <person name="Stajich J.E."/>
            <person name="Cuomo C.A."/>
            <person name="Cushion M.T."/>
            <person name="Kovacs J.A."/>
        </authorList>
    </citation>
    <scope>NUCLEOTIDE SEQUENCE</scope>
    <source>
        <strain evidence="1">2A</strain>
    </source>
</reference>
<accession>A0A899G4Q9</accession>
<dbReference type="AlphaFoldDB" id="A0A899G4Q9"/>
<organism evidence="1 2">
    <name type="scientific">Pneumocystis wakefieldiae</name>
    <dbReference type="NCBI Taxonomy" id="38082"/>
    <lineage>
        <taxon>Eukaryota</taxon>
        <taxon>Fungi</taxon>
        <taxon>Dikarya</taxon>
        <taxon>Ascomycota</taxon>
        <taxon>Taphrinomycotina</taxon>
        <taxon>Pneumocystomycetes</taxon>
        <taxon>Pneumocystaceae</taxon>
        <taxon>Pneumocystis</taxon>
    </lineage>
</organism>
<dbReference type="OrthoDB" id="5594977at2759"/>
<name>A0A899G4Q9_9ASCO</name>
<dbReference type="InterPro" id="IPR018814">
    <property type="entry name" value="DUF5427"/>
</dbReference>
<evidence type="ECO:0000313" key="1">
    <source>
        <dbReference type="EMBL" id="QSL67122.1"/>
    </source>
</evidence>
<dbReference type="Pfam" id="PF10310">
    <property type="entry name" value="DUF5427"/>
    <property type="match status" value="2"/>
</dbReference>
<dbReference type="EMBL" id="CP054548">
    <property type="protein sequence ID" value="QSL67122.1"/>
    <property type="molecule type" value="Genomic_DNA"/>
</dbReference>
<sequence length="376" mass="42890">MSEDKKDFMSLFDSIDKINLDKDAHDFSVENIQDEKAVLEFLDNISKRKPIEEGQEIQDVQKDAEKTGLLDQNYVKNSSIDDMQKMPRNSEETWFNGLLNNASFFVKQAEEKLKQFQHSEGKKIQKHMSQLIDVDTFGKLGEQLKSYSISSLSSTFNSVLNVVAPPISLHEILEIEIYHDLVFLPAIENIVYSVFDGVLSQVENEDIVVQKGKKETVLLEPSKDFCIFGGIDEAIKSAKVKNDQKKIGYSDSLTVYVSCIYISIQAYSLELENTLLNDTKEEGLNKNGKMLSFVVHLNDPQRGIEFSVHSQALPIQWIHDINNKDSKLSEDYLDQINEWIEKTLQLSIGIVAQSYMEKRNNKNESHEDKPLPTNVS</sequence>
<proteinExistence type="predicted"/>
<dbReference type="PANTHER" id="PTHR28265">
    <property type="entry name" value="MAINTENANCE OF TELOMERE CAPPING PROTEIN 1"/>
    <property type="match status" value="1"/>
</dbReference>
<gene>
    <name evidence="1" type="ORF">MERGE_001511</name>
</gene>
<keyword evidence="2" id="KW-1185">Reference proteome</keyword>
<dbReference type="PANTHER" id="PTHR28265:SF1">
    <property type="entry name" value="MAINTENANCE OF TELOMERE CAPPING PROTEIN 1"/>
    <property type="match status" value="1"/>
</dbReference>